<evidence type="ECO:0000256" key="1">
    <source>
        <dbReference type="ARBA" id="ARBA00005417"/>
    </source>
</evidence>
<evidence type="ECO:0000313" key="6">
    <source>
        <dbReference type="EMBL" id="HIQ30461.1"/>
    </source>
</evidence>
<dbReference type="PANTHER" id="PTHR43776">
    <property type="entry name" value="TRANSPORT ATP-BINDING PROTEIN"/>
    <property type="match status" value="1"/>
</dbReference>
<comment type="caution">
    <text evidence="6">The sequence shown here is derived from an EMBL/GenBank/DDBJ whole genome shotgun (WGS) entry which is preliminary data.</text>
</comment>
<evidence type="ECO:0000256" key="3">
    <source>
        <dbReference type="ARBA" id="ARBA00022741"/>
    </source>
</evidence>
<dbReference type="Pfam" id="PF00005">
    <property type="entry name" value="ABC_tran"/>
    <property type="match status" value="1"/>
</dbReference>
<dbReference type="InterPro" id="IPR050319">
    <property type="entry name" value="ABC_transp_ATP-bind"/>
</dbReference>
<reference evidence="6" key="1">
    <citation type="journal article" date="2020" name="ISME J.">
        <title>Gammaproteobacteria mediating utilization of methyl-, sulfur- and petroleum organic compounds in deep ocean hydrothermal plumes.</title>
        <authorList>
            <person name="Zhou Z."/>
            <person name="Liu Y."/>
            <person name="Pan J."/>
            <person name="Cron B.R."/>
            <person name="Toner B.M."/>
            <person name="Anantharaman K."/>
            <person name="Breier J.A."/>
            <person name="Dick G.J."/>
            <person name="Li M."/>
        </authorList>
    </citation>
    <scope>NUCLEOTIDE SEQUENCE</scope>
    <source>
        <strain evidence="6">SZUA-1515</strain>
    </source>
</reference>
<dbReference type="NCBIfam" id="TIGR01727">
    <property type="entry name" value="oligo_HPY"/>
    <property type="match status" value="1"/>
</dbReference>
<dbReference type="GO" id="GO:0005524">
    <property type="term" value="F:ATP binding"/>
    <property type="evidence" value="ECO:0007669"/>
    <property type="project" value="UniProtKB-KW"/>
</dbReference>
<dbReference type="GO" id="GO:0015833">
    <property type="term" value="P:peptide transport"/>
    <property type="evidence" value="ECO:0007669"/>
    <property type="project" value="InterPro"/>
</dbReference>
<evidence type="ECO:0000313" key="7">
    <source>
        <dbReference type="Proteomes" id="UP000608579"/>
    </source>
</evidence>
<dbReference type="GO" id="GO:0016887">
    <property type="term" value="F:ATP hydrolysis activity"/>
    <property type="evidence" value="ECO:0007669"/>
    <property type="project" value="InterPro"/>
</dbReference>
<feature type="domain" description="ABC transporter" evidence="5">
    <location>
        <begin position="15"/>
        <end position="292"/>
    </location>
</feature>
<keyword evidence="3" id="KW-0547">Nucleotide-binding</keyword>
<dbReference type="Proteomes" id="UP000608579">
    <property type="component" value="Unassembled WGS sequence"/>
</dbReference>
<dbReference type="AlphaFoldDB" id="A0A832ZX58"/>
<dbReference type="GO" id="GO:0055085">
    <property type="term" value="P:transmembrane transport"/>
    <property type="evidence" value="ECO:0007669"/>
    <property type="project" value="UniProtKB-ARBA"/>
</dbReference>
<dbReference type="PANTHER" id="PTHR43776:SF7">
    <property type="entry name" value="D,D-DIPEPTIDE TRANSPORT ATP-BINDING PROTEIN DDPF-RELATED"/>
    <property type="match status" value="1"/>
</dbReference>
<dbReference type="EMBL" id="DQVM01000156">
    <property type="protein sequence ID" value="HIQ30461.1"/>
    <property type="molecule type" value="Genomic_DNA"/>
</dbReference>
<sequence length="359" mass="40783">MSLILSEEYLKEALVDARRVKKYFPIYGGVFKRRIGEVKAVDGVNVAIIKGETLAVVGESGCGKTTLAKTIIRLLTPTDGNIFFNVPYDIRKEIEELLSTNKNNQRLDSLRQEYDLATFKGRKLKMLRRHMQIVYQDPSTSLNPRMLVKNIIAEPMEIHNIAKGLKAEEKVLELLRRVGMDETHLYRYPHELSGGQRQRVAIARALSTNPDFLVLDEPTSAVDVSVRAQLLNLLKKLQKEMNLTYMFITHDLNVVDYIANRVMVMYLGNVMEAGNKDLLFNKPTHPYTEALLSAIPVADPFIKRKRIILHGDVPSPIDPPKGCVFASRCPIVKEKCFTEKPPLIEMRKGQYAACWFPIS</sequence>
<dbReference type="InterPro" id="IPR013563">
    <property type="entry name" value="Oligopep_ABC_C"/>
</dbReference>
<dbReference type="SMART" id="SM00382">
    <property type="entry name" value="AAA"/>
    <property type="match status" value="1"/>
</dbReference>
<proteinExistence type="inferred from homology"/>
<evidence type="ECO:0000256" key="4">
    <source>
        <dbReference type="ARBA" id="ARBA00022840"/>
    </source>
</evidence>
<dbReference type="InterPro" id="IPR027417">
    <property type="entry name" value="P-loop_NTPase"/>
</dbReference>
<comment type="similarity">
    <text evidence="1">Belongs to the ABC transporter superfamily.</text>
</comment>
<dbReference type="PROSITE" id="PS50893">
    <property type="entry name" value="ABC_TRANSPORTER_2"/>
    <property type="match status" value="1"/>
</dbReference>
<gene>
    <name evidence="6" type="ORF">EYH45_07880</name>
</gene>
<organism evidence="6 7">
    <name type="scientific">Caldiarchaeum subterraneum</name>
    <dbReference type="NCBI Taxonomy" id="311458"/>
    <lineage>
        <taxon>Archaea</taxon>
        <taxon>Nitrososphaerota</taxon>
        <taxon>Candidatus Caldarchaeales</taxon>
        <taxon>Candidatus Caldarchaeaceae</taxon>
        <taxon>Candidatus Caldarchaeum</taxon>
    </lineage>
</organism>
<dbReference type="CDD" id="cd03257">
    <property type="entry name" value="ABC_NikE_OppD_transporters"/>
    <property type="match status" value="1"/>
</dbReference>
<dbReference type="PROSITE" id="PS00211">
    <property type="entry name" value="ABC_TRANSPORTER_1"/>
    <property type="match status" value="1"/>
</dbReference>
<protein>
    <submittedName>
        <fullName evidence="6">ATP-binding cassette domain-containing protein</fullName>
    </submittedName>
</protein>
<dbReference type="InterPro" id="IPR003439">
    <property type="entry name" value="ABC_transporter-like_ATP-bd"/>
</dbReference>
<dbReference type="Pfam" id="PF08352">
    <property type="entry name" value="oligo_HPY"/>
    <property type="match status" value="1"/>
</dbReference>
<evidence type="ECO:0000256" key="2">
    <source>
        <dbReference type="ARBA" id="ARBA00022448"/>
    </source>
</evidence>
<name>A0A832ZX58_CALS0</name>
<keyword evidence="4 6" id="KW-0067">ATP-binding</keyword>
<dbReference type="Gene3D" id="3.40.50.300">
    <property type="entry name" value="P-loop containing nucleotide triphosphate hydrolases"/>
    <property type="match status" value="1"/>
</dbReference>
<evidence type="ECO:0000259" key="5">
    <source>
        <dbReference type="PROSITE" id="PS50893"/>
    </source>
</evidence>
<dbReference type="InterPro" id="IPR003593">
    <property type="entry name" value="AAA+_ATPase"/>
</dbReference>
<keyword evidence="2" id="KW-0813">Transport</keyword>
<dbReference type="SUPFAM" id="SSF52540">
    <property type="entry name" value="P-loop containing nucleoside triphosphate hydrolases"/>
    <property type="match status" value="1"/>
</dbReference>
<accession>A0A832ZX58</accession>
<dbReference type="InterPro" id="IPR017871">
    <property type="entry name" value="ABC_transporter-like_CS"/>
</dbReference>